<protein>
    <recommendedName>
        <fullName evidence="3">DUF4404 family protein</fullName>
    </recommendedName>
</protein>
<dbReference type="RefSeq" id="WP_345196486.1">
    <property type="nucleotide sequence ID" value="NZ_BAABFL010000386.1"/>
</dbReference>
<reference evidence="2" key="1">
    <citation type="journal article" date="2019" name="Int. J. Syst. Evol. Microbiol.">
        <title>The Global Catalogue of Microorganisms (GCM) 10K type strain sequencing project: providing services to taxonomists for standard genome sequencing and annotation.</title>
        <authorList>
            <consortium name="The Broad Institute Genomics Platform"/>
            <consortium name="The Broad Institute Genome Sequencing Center for Infectious Disease"/>
            <person name="Wu L."/>
            <person name="Ma J."/>
        </authorList>
    </citation>
    <scope>NUCLEOTIDE SEQUENCE [LARGE SCALE GENOMIC DNA]</scope>
    <source>
        <strain evidence="2">JCM 17805</strain>
    </source>
</reference>
<comment type="caution">
    <text evidence="1">The sequence shown here is derived from an EMBL/GenBank/DDBJ whole genome shotgun (WGS) entry which is preliminary data.</text>
</comment>
<gene>
    <name evidence="1" type="ORF">GCM10023116_26140</name>
</gene>
<name>A0ABP8V4W8_9GAMM</name>
<evidence type="ECO:0008006" key="3">
    <source>
        <dbReference type="Google" id="ProtNLM"/>
    </source>
</evidence>
<evidence type="ECO:0000313" key="1">
    <source>
        <dbReference type="EMBL" id="GAA4650331.1"/>
    </source>
</evidence>
<proteinExistence type="predicted"/>
<sequence length="99" mass="11328">MTDPIASILEQITTQIEDSEIKNQLAHALQASIEKQQSSIEELLIERKNGQLTEAEFQQELEREKLITHAEMLRWQITAKAEVQNIVNKTFQALADLLV</sequence>
<evidence type="ECO:0000313" key="2">
    <source>
        <dbReference type="Proteomes" id="UP001500604"/>
    </source>
</evidence>
<dbReference type="EMBL" id="BAABFL010000386">
    <property type="protein sequence ID" value="GAA4650331.1"/>
    <property type="molecule type" value="Genomic_DNA"/>
</dbReference>
<keyword evidence="2" id="KW-1185">Reference proteome</keyword>
<accession>A0ABP8V4W8</accession>
<organism evidence="1 2">
    <name type="scientific">Kistimonas scapharcae</name>
    <dbReference type="NCBI Taxonomy" id="1036133"/>
    <lineage>
        <taxon>Bacteria</taxon>
        <taxon>Pseudomonadati</taxon>
        <taxon>Pseudomonadota</taxon>
        <taxon>Gammaproteobacteria</taxon>
        <taxon>Oceanospirillales</taxon>
        <taxon>Endozoicomonadaceae</taxon>
        <taxon>Kistimonas</taxon>
    </lineage>
</organism>
<dbReference type="Proteomes" id="UP001500604">
    <property type="component" value="Unassembled WGS sequence"/>
</dbReference>